<sequence>MSKNFERTMQVVNGYRKLAEEHNWKNSDQSIFPISNENIKKFMEYKEKTCSETSVKWYCDFLYKYEVEILPNLVEGAKSNVEINNDTNKNCSNSKKNNSLKTKEMSGLIIIEDSDEESAKETNPSPIVILSDDDDIEFDKLSMTYIEDIGEGKDEGKGGDDDVKFDKLSMTYIKDIGEGKSEGKGEEKGEGRGEGKDEKKGEGKGEKKGEGKSERKGKDKEVENINYPSNMRKTISNTAKHFPEKIPSKRVFESFEASSSSGTKFKEATGNLSLGENYYSTFFGEASGDDCNEEKLPQAEELPEFSTESAVFVPFG</sequence>
<feature type="compositionally biased region" description="Polar residues" evidence="1">
    <location>
        <begin position="226"/>
        <end position="239"/>
    </location>
</feature>
<dbReference type="EMBL" id="CAJVPL010000526">
    <property type="protein sequence ID" value="CAG8506287.1"/>
    <property type="molecule type" value="Genomic_DNA"/>
</dbReference>
<feature type="region of interest" description="Disordered" evidence="1">
    <location>
        <begin position="176"/>
        <end position="242"/>
    </location>
</feature>
<evidence type="ECO:0000256" key="1">
    <source>
        <dbReference type="SAM" id="MobiDB-lite"/>
    </source>
</evidence>
<proteinExistence type="predicted"/>
<evidence type="ECO:0000313" key="2">
    <source>
        <dbReference type="EMBL" id="CAG8506287.1"/>
    </source>
</evidence>
<feature type="compositionally biased region" description="Basic and acidic residues" evidence="1">
    <location>
        <begin position="176"/>
        <end position="223"/>
    </location>
</feature>
<gene>
    <name evidence="2" type="ORF">AGERDE_LOCUS4508</name>
</gene>
<dbReference type="OrthoDB" id="2448685at2759"/>
<protein>
    <submittedName>
        <fullName evidence="2">5022_t:CDS:1</fullName>
    </submittedName>
</protein>
<evidence type="ECO:0000313" key="3">
    <source>
        <dbReference type="Proteomes" id="UP000789831"/>
    </source>
</evidence>
<name>A0A9N9F2Z4_9GLOM</name>
<dbReference type="AlphaFoldDB" id="A0A9N9F2Z4"/>
<organism evidence="2 3">
    <name type="scientific">Ambispora gerdemannii</name>
    <dbReference type="NCBI Taxonomy" id="144530"/>
    <lineage>
        <taxon>Eukaryota</taxon>
        <taxon>Fungi</taxon>
        <taxon>Fungi incertae sedis</taxon>
        <taxon>Mucoromycota</taxon>
        <taxon>Glomeromycotina</taxon>
        <taxon>Glomeromycetes</taxon>
        <taxon>Archaeosporales</taxon>
        <taxon>Ambisporaceae</taxon>
        <taxon>Ambispora</taxon>
    </lineage>
</organism>
<accession>A0A9N9F2Z4</accession>
<keyword evidence="3" id="KW-1185">Reference proteome</keyword>
<dbReference type="Proteomes" id="UP000789831">
    <property type="component" value="Unassembled WGS sequence"/>
</dbReference>
<comment type="caution">
    <text evidence="2">The sequence shown here is derived from an EMBL/GenBank/DDBJ whole genome shotgun (WGS) entry which is preliminary data.</text>
</comment>
<reference evidence="2" key="1">
    <citation type="submission" date="2021-06" db="EMBL/GenBank/DDBJ databases">
        <authorList>
            <person name="Kallberg Y."/>
            <person name="Tangrot J."/>
            <person name="Rosling A."/>
        </authorList>
    </citation>
    <scope>NUCLEOTIDE SEQUENCE</scope>
    <source>
        <strain evidence="2">MT106</strain>
    </source>
</reference>